<dbReference type="InterPro" id="IPR013783">
    <property type="entry name" value="Ig-like_fold"/>
</dbReference>
<dbReference type="EMBL" id="JAZGQO010000018">
    <property type="protein sequence ID" value="KAK6167364.1"/>
    <property type="molecule type" value="Genomic_DNA"/>
</dbReference>
<evidence type="ECO:0000313" key="17">
    <source>
        <dbReference type="Proteomes" id="UP001347796"/>
    </source>
</evidence>
<gene>
    <name evidence="16" type="ORF">SNE40_021411</name>
</gene>
<feature type="domain" description="Ig-like" evidence="15">
    <location>
        <begin position="327"/>
        <end position="417"/>
    </location>
</feature>
<keyword evidence="10" id="KW-1015">Disulfide bond</keyword>
<dbReference type="Pfam" id="PF13927">
    <property type="entry name" value="Ig_3"/>
    <property type="match status" value="1"/>
</dbReference>
<dbReference type="InterPro" id="IPR036179">
    <property type="entry name" value="Ig-like_dom_sf"/>
</dbReference>
<dbReference type="FunFam" id="2.60.40.10:FF:000005">
    <property type="entry name" value="Neuronal cell adhesion molecule"/>
    <property type="match status" value="1"/>
</dbReference>
<evidence type="ECO:0000256" key="13">
    <source>
        <dbReference type="ARBA" id="ARBA00037847"/>
    </source>
</evidence>
<proteinExistence type="predicted"/>
<comment type="subcellular location">
    <subcellularLocation>
        <location evidence="1">Cell membrane</location>
    </subcellularLocation>
    <subcellularLocation>
        <location evidence="13">Endomembrane system</location>
        <topology evidence="13">Single-pass membrane protein</topology>
    </subcellularLocation>
    <subcellularLocation>
        <location evidence="2">Membrane</location>
        <topology evidence="2">Single-pass type I membrane protein</topology>
    </subcellularLocation>
</comment>
<dbReference type="SMART" id="SM00408">
    <property type="entry name" value="IGc2"/>
    <property type="match status" value="3"/>
</dbReference>
<dbReference type="AlphaFoldDB" id="A0AAN8GGP6"/>
<evidence type="ECO:0000256" key="1">
    <source>
        <dbReference type="ARBA" id="ARBA00004236"/>
    </source>
</evidence>
<dbReference type="InterPro" id="IPR051170">
    <property type="entry name" value="Neural/epithelial_adhesion"/>
</dbReference>
<dbReference type="InterPro" id="IPR026966">
    <property type="entry name" value="Neurofascin/L1/NrCAM_C"/>
</dbReference>
<dbReference type="Pfam" id="PF13882">
    <property type="entry name" value="Bravo_FIGEY"/>
    <property type="match status" value="1"/>
</dbReference>
<dbReference type="Proteomes" id="UP001347796">
    <property type="component" value="Unassembled WGS sequence"/>
</dbReference>
<keyword evidence="7" id="KW-0130">Cell adhesion</keyword>
<evidence type="ECO:0000256" key="10">
    <source>
        <dbReference type="ARBA" id="ARBA00023157"/>
    </source>
</evidence>
<dbReference type="InterPro" id="IPR003598">
    <property type="entry name" value="Ig_sub2"/>
</dbReference>
<evidence type="ECO:0000256" key="14">
    <source>
        <dbReference type="SAM" id="Phobius"/>
    </source>
</evidence>
<dbReference type="GO" id="GO:0007155">
    <property type="term" value="P:cell adhesion"/>
    <property type="evidence" value="ECO:0007669"/>
    <property type="project" value="UniProtKB-KW"/>
</dbReference>
<evidence type="ECO:0000313" key="16">
    <source>
        <dbReference type="EMBL" id="KAK6167364.1"/>
    </source>
</evidence>
<evidence type="ECO:0000256" key="9">
    <source>
        <dbReference type="ARBA" id="ARBA00023136"/>
    </source>
</evidence>
<keyword evidence="8 14" id="KW-1133">Transmembrane helix</keyword>
<comment type="caution">
    <text evidence="16">The sequence shown here is derived from an EMBL/GenBank/DDBJ whole genome shotgun (WGS) entry which is preliminary data.</text>
</comment>
<dbReference type="PANTHER" id="PTHR12231:SF253">
    <property type="entry name" value="DPR-INTERACTING PROTEIN ETA, ISOFORM B-RELATED"/>
    <property type="match status" value="1"/>
</dbReference>
<feature type="transmembrane region" description="Helical" evidence="14">
    <location>
        <begin position="539"/>
        <end position="563"/>
    </location>
</feature>
<evidence type="ECO:0000256" key="11">
    <source>
        <dbReference type="ARBA" id="ARBA00023180"/>
    </source>
</evidence>
<feature type="domain" description="Ig-like" evidence="15">
    <location>
        <begin position="124"/>
        <end position="225"/>
    </location>
</feature>
<dbReference type="Pfam" id="PF07679">
    <property type="entry name" value="I-set"/>
    <property type="match status" value="1"/>
</dbReference>
<keyword evidence="17" id="KW-1185">Reference proteome</keyword>
<dbReference type="GO" id="GO:0005886">
    <property type="term" value="C:plasma membrane"/>
    <property type="evidence" value="ECO:0007669"/>
    <property type="project" value="UniProtKB-SubCell"/>
</dbReference>
<protein>
    <recommendedName>
        <fullName evidence="15">Ig-like domain-containing protein</fullName>
    </recommendedName>
</protein>
<evidence type="ECO:0000256" key="6">
    <source>
        <dbReference type="ARBA" id="ARBA00022737"/>
    </source>
</evidence>
<keyword evidence="4 14" id="KW-0812">Transmembrane</keyword>
<dbReference type="SUPFAM" id="SSF48726">
    <property type="entry name" value="Immunoglobulin"/>
    <property type="match status" value="5"/>
</dbReference>
<evidence type="ECO:0000256" key="5">
    <source>
        <dbReference type="ARBA" id="ARBA00022729"/>
    </source>
</evidence>
<dbReference type="InterPro" id="IPR007110">
    <property type="entry name" value="Ig-like_dom"/>
</dbReference>
<name>A0AAN8GGP6_PATCE</name>
<evidence type="ECO:0000256" key="3">
    <source>
        <dbReference type="ARBA" id="ARBA00022475"/>
    </source>
</evidence>
<evidence type="ECO:0000256" key="7">
    <source>
        <dbReference type="ARBA" id="ARBA00022889"/>
    </source>
</evidence>
<organism evidence="16 17">
    <name type="scientific">Patella caerulea</name>
    <name type="common">Rayed Mediterranean limpet</name>
    <dbReference type="NCBI Taxonomy" id="87958"/>
    <lineage>
        <taxon>Eukaryota</taxon>
        <taxon>Metazoa</taxon>
        <taxon>Spiralia</taxon>
        <taxon>Lophotrochozoa</taxon>
        <taxon>Mollusca</taxon>
        <taxon>Gastropoda</taxon>
        <taxon>Patellogastropoda</taxon>
        <taxon>Patelloidea</taxon>
        <taxon>Patellidae</taxon>
        <taxon>Patella</taxon>
    </lineage>
</organism>
<dbReference type="InterPro" id="IPR003599">
    <property type="entry name" value="Ig_sub"/>
</dbReference>
<feature type="domain" description="Ig-like" evidence="15">
    <location>
        <begin position="232"/>
        <end position="324"/>
    </location>
</feature>
<sequence>MEIYLLAGITCLIAGTNGVDRDFPPIITKPIVSQTIYEQDGAEVILACEAHANPSAEYEWKWNGYKIADNEHIEEDSNSGELRIKSLTRREIGDFQCYAYNRIGGKIIKAASAIITVEVAFLNPWDNDPAQRISVKEGEPVKLTCDDAPSRNPPGQFKWYRGDEDGGEVIQDTRIAIDAEGSLHFAYALKADDLAGQEYKCAIFNRELNFIKLGSGKILDVTELSPLPDRKPNVVYYKETQKALVGYDVDIECVFSGNPLATISWKDKDQQEIPSSGRDRYEFIEESHRILRINKVVETDEGPYTCSGTNKVGSDDRSTFLNVTSRPIWVKALSTLTIVEKRTAPMMCKTRPSAREGPNSPPEWFENGEPISQVKVNSGKYVFEDNGQILNVTNLVKPDDITCYQCKVTNSEGSTFGSGCLDVIEPIEIIRHPEETQVIMKGDIIDLTFIAESDPAWTLQYKWYFNDEEYQDRPPFVTYNETANTAYINTESLTDEEYGQILGVYTREIFHLHERKNISTTVQEKDKEEFVRGSSPFNWWNLLYILLALVILAIIAIIIYCCCCGKTDYNVDEKEKGLWNEPKQELKYYEFPDLPQAEINGVEPKRQPLQLTEDPVNFEDDESLNEYGDGEDIGKFNEDGSFIGVYMDQGKTEPPPAYQTQSKV</sequence>
<evidence type="ECO:0000256" key="8">
    <source>
        <dbReference type="ARBA" id="ARBA00022989"/>
    </source>
</evidence>
<keyword evidence="12" id="KW-0393">Immunoglobulin domain</keyword>
<dbReference type="PANTHER" id="PTHR12231">
    <property type="entry name" value="CTX-RELATED TYPE I TRANSMEMBRANE PROTEIN"/>
    <property type="match status" value="1"/>
</dbReference>
<reference evidence="16 17" key="1">
    <citation type="submission" date="2024-01" db="EMBL/GenBank/DDBJ databases">
        <title>The genome of the rayed Mediterranean limpet Patella caerulea (Linnaeus, 1758).</title>
        <authorList>
            <person name="Anh-Thu Weber A."/>
            <person name="Halstead-Nussloch G."/>
        </authorList>
    </citation>
    <scope>NUCLEOTIDE SEQUENCE [LARGE SCALE GENOMIC DNA]</scope>
    <source>
        <strain evidence="16">AATW-2023a</strain>
        <tissue evidence="16">Whole specimen</tissue>
    </source>
</reference>
<keyword evidence="5" id="KW-0732">Signal</keyword>
<accession>A0AAN8GGP6</accession>
<dbReference type="Gene3D" id="2.60.40.10">
    <property type="entry name" value="Immunoglobulins"/>
    <property type="match status" value="4"/>
</dbReference>
<keyword evidence="6" id="KW-0677">Repeat</keyword>
<keyword evidence="9 14" id="KW-0472">Membrane</keyword>
<keyword evidence="11" id="KW-0325">Glycoprotein</keyword>
<keyword evidence="3" id="KW-1003">Cell membrane</keyword>
<feature type="domain" description="Ig-like" evidence="15">
    <location>
        <begin position="24"/>
        <end position="116"/>
    </location>
</feature>
<dbReference type="InterPro" id="IPR013098">
    <property type="entry name" value="Ig_I-set"/>
</dbReference>
<dbReference type="SMART" id="SM00409">
    <property type="entry name" value="IG"/>
    <property type="match status" value="4"/>
</dbReference>
<dbReference type="PROSITE" id="PS50835">
    <property type="entry name" value="IG_LIKE"/>
    <property type="match status" value="4"/>
</dbReference>
<evidence type="ECO:0000259" key="15">
    <source>
        <dbReference type="PROSITE" id="PS50835"/>
    </source>
</evidence>
<evidence type="ECO:0000256" key="4">
    <source>
        <dbReference type="ARBA" id="ARBA00022692"/>
    </source>
</evidence>
<evidence type="ECO:0000256" key="12">
    <source>
        <dbReference type="ARBA" id="ARBA00023319"/>
    </source>
</evidence>
<evidence type="ECO:0000256" key="2">
    <source>
        <dbReference type="ARBA" id="ARBA00004479"/>
    </source>
</evidence>